<keyword evidence="9" id="KW-1185">Reference proteome</keyword>
<dbReference type="PANTHER" id="PTHR11134">
    <property type="entry name" value="ADAPTOR COMPLEX SUBUNIT BETA FAMILY MEMBER"/>
    <property type="match status" value="1"/>
</dbReference>
<evidence type="ECO:0000259" key="7">
    <source>
        <dbReference type="Pfam" id="PF01602"/>
    </source>
</evidence>
<comment type="caution">
    <text evidence="8">The sequence shown here is derived from an EMBL/GenBank/DDBJ whole genome shotgun (WGS) entry which is preliminary data.</text>
</comment>
<keyword evidence="3" id="KW-0813">Transport</keyword>
<feature type="compositionally biased region" description="Acidic residues" evidence="6">
    <location>
        <begin position="736"/>
        <end position="768"/>
    </location>
</feature>
<dbReference type="GO" id="GO:0030117">
    <property type="term" value="C:membrane coat"/>
    <property type="evidence" value="ECO:0007669"/>
    <property type="project" value="InterPro"/>
</dbReference>
<evidence type="ECO:0000256" key="2">
    <source>
        <dbReference type="ARBA" id="ARBA00006613"/>
    </source>
</evidence>
<comment type="similarity">
    <text evidence="2">Belongs to the adaptor complexes large subunit family.</text>
</comment>
<dbReference type="Proteomes" id="UP000009328">
    <property type="component" value="Unassembled WGS sequence"/>
</dbReference>
<evidence type="ECO:0000313" key="8">
    <source>
        <dbReference type="EMBL" id="CCH45139.1"/>
    </source>
</evidence>
<dbReference type="GO" id="GO:0012505">
    <property type="term" value="C:endomembrane system"/>
    <property type="evidence" value="ECO:0007669"/>
    <property type="project" value="UniProtKB-SubCell"/>
</dbReference>
<dbReference type="FunCoup" id="K0KUN2">
    <property type="interactions" value="465"/>
</dbReference>
<evidence type="ECO:0000256" key="5">
    <source>
        <dbReference type="ARBA" id="ARBA00023136"/>
    </source>
</evidence>
<dbReference type="AlphaFoldDB" id="K0KUN2"/>
<dbReference type="eggNOG" id="KOG1060">
    <property type="taxonomic scope" value="Eukaryota"/>
</dbReference>
<organism evidence="8 9">
    <name type="scientific">Wickerhamomyces ciferrii (strain ATCC 14091 / BCRC 22168 / CBS 111 / JCM 3599 / NBRC 0793 / NRRL Y-1031 F-60-10)</name>
    <name type="common">Yeast</name>
    <name type="synonym">Pichia ciferrii</name>
    <dbReference type="NCBI Taxonomy" id="1206466"/>
    <lineage>
        <taxon>Eukaryota</taxon>
        <taxon>Fungi</taxon>
        <taxon>Dikarya</taxon>
        <taxon>Ascomycota</taxon>
        <taxon>Saccharomycotina</taxon>
        <taxon>Saccharomycetes</taxon>
        <taxon>Phaffomycetales</taxon>
        <taxon>Wickerhamomycetaceae</taxon>
        <taxon>Wickerhamomyces</taxon>
    </lineage>
</organism>
<evidence type="ECO:0000313" key="9">
    <source>
        <dbReference type="Proteomes" id="UP000009328"/>
    </source>
</evidence>
<evidence type="ECO:0000256" key="1">
    <source>
        <dbReference type="ARBA" id="ARBA00004308"/>
    </source>
</evidence>
<keyword evidence="5" id="KW-0472">Membrane</keyword>
<dbReference type="InterPro" id="IPR026739">
    <property type="entry name" value="AP_beta"/>
</dbReference>
<feature type="domain" description="Clathrin/coatomer adaptor adaptin-like N-terminal" evidence="7">
    <location>
        <begin position="38"/>
        <end position="604"/>
    </location>
</feature>
<proteinExistence type="inferred from homology"/>
<dbReference type="InterPro" id="IPR011989">
    <property type="entry name" value="ARM-like"/>
</dbReference>
<accession>K0KUN2</accession>
<evidence type="ECO:0000256" key="6">
    <source>
        <dbReference type="SAM" id="MobiDB-lite"/>
    </source>
</evidence>
<comment type="subcellular location">
    <subcellularLocation>
        <location evidence="1">Endomembrane system</location>
    </subcellularLocation>
</comment>
<evidence type="ECO:0000256" key="3">
    <source>
        <dbReference type="ARBA" id="ARBA00022448"/>
    </source>
</evidence>
<dbReference type="HOGENOM" id="CLU_006320_3_2_1"/>
<dbReference type="Gene3D" id="1.25.10.10">
    <property type="entry name" value="Leucine-rich Repeat Variant"/>
    <property type="match status" value="1"/>
</dbReference>
<keyword evidence="4" id="KW-0653">Protein transport</keyword>
<dbReference type="SUPFAM" id="SSF48371">
    <property type="entry name" value="ARM repeat"/>
    <property type="match status" value="1"/>
</dbReference>
<evidence type="ECO:0000256" key="4">
    <source>
        <dbReference type="ARBA" id="ARBA00022927"/>
    </source>
</evidence>
<dbReference type="GO" id="GO:0006886">
    <property type="term" value="P:intracellular protein transport"/>
    <property type="evidence" value="ECO:0007669"/>
    <property type="project" value="InterPro"/>
</dbReference>
<sequence length="811" mass="92119">MSESITRITSMLESARDLTLEAAAAASAKLAETPDSVRPKEVSALLNSRYDRDVLKGLKYVISLISSGEDASKYFTDVVKNVTSTNLKTRKLVYTYLLRYADKENDVALLSINAIQKSLGDTNDQVRALAIRVMSEIKISSIYPIVQLGIKKCINDISPNVRKAAALSLAKVYYNHGESSVDELTDHLKKLLKDKDSKVLSSAILAFRTITPDKFELLHGHFRRFCSIFGNLDEWAQVYLIEIFTDYCRLYIPKPKIYNGATNEKEFIDLPDNYNEIPYPVYDVEYDSDLKLFLDSIKYLVYSSNEAVILAVGRAYFHLTPPKTFKESQISAAFVRALQTSTSEIQVFILQSILYMAAHDPTLFVQYEKRFYLFPGDHFLTAQFKLKVLSIICNENNIRQITNELQYYVLNTTDPKIAVESVKSLGACSHVSDYWSSKALKWLLSQVPVPGYEKSVTAEFLTVIRYLVQQNPENNVKVVIKLANFLDDISLLDSNAKESIIWLVGEFAGIESRIGPDVLRKLAKTFAFEQKPVRQQILLLSAKLYSYDVETYKLETGDHGLENYRNENRIVCKLFNHIINLAKYDDDYDVRDRSRLLNSLLSSRETQLATLILQAPKPVPVVALRNTNDKNNTAGFTDDDWGYLGIEEMIKNFNTLPEWSAEGEIPEKSIRDEIDVSVAPKSFSQQSVSSRQNFINSKNDITKPANRKFKLQSLDDFFAEDDLRLENFPRKTVIVEESDTSDEEEDDDDDEEEEEDDDDDGEDEDDDDEGKKDEDEFGEGSFEGESGESEDGSSDSTGQYEEGDYLKKPLI</sequence>
<feature type="region of interest" description="Disordered" evidence="6">
    <location>
        <begin position="730"/>
        <end position="811"/>
    </location>
</feature>
<gene>
    <name evidence="8" type="ORF">BN7_4718</name>
</gene>
<dbReference type="STRING" id="1206466.K0KUN2"/>
<dbReference type="InterPro" id="IPR002553">
    <property type="entry name" value="Clathrin/coatomer_adapt-like_N"/>
</dbReference>
<protein>
    <submittedName>
        <fullName evidence="8">AP-3 complex subunit beta-1</fullName>
    </submittedName>
</protein>
<dbReference type="GO" id="GO:0016192">
    <property type="term" value="P:vesicle-mediated transport"/>
    <property type="evidence" value="ECO:0007669"/>
    <property type="project" value="InterPro"/>
</dbReference>
<dbReference type="InterPro" id="IPR016024">
    <property type="entry name" value="ARM-type_fold"/>
</dbReference>
<reference evidence="8 9" key="1">
    <citation type="journal article" date="2012" name="Eukaryot. Cell">
        <title>Draft genome sequence of Wickerhamomyces ciferrii NRRL Y-1031 F-60-10.</title>
        <authorList>
            <person name="Schneider J."/>
            <person name="Andrea H."/>
            <person name="Blom J."/>
            <person name="Jaenicke S."/>
            <person name="Ruckert C."/>
            <person name="Schorsch C."/>
            <person name="Szczepanowski R."/>
            <person name="Farwick M."/>
            <person name="Goesmann A."/>
            <person name="Puhler A."/>
            <person name="Schaffer S."/>
            <person name="Tauch A."/>
            <person name="Kohler T."/>
            <person name="Brinkrolf K."/>
        </authorList>
    </citation>
    <scope>NUCLEOTIDE SEQUENCE [LARGE SCALE GENOMIC DNA]</scope>
    <source>
        <strain evidence="9">ATCC 14091 / BCRC 22168 / CBS 111 / JCM 3599 / NBRC 0793 / NRRL Y-1031 F-60-10</strain>
    </source>
</reference>
<name>K0KUN2_WICCF</name>
<dbReference type="EMBL" id="CAIF01000180">
    <property type="protein sequence ID" value="CCH45139.1"/>
    <property type="molecule type" value="Genomic_DNA"/>
</dbReference>
<dbReference type="InParanoid" id="K0KUN2"/>
<dbReference type="Pfam" id="PF01602">
    <property type="entry name" value="Adaptin_N"/>
    <property type="match status" value="1"/>
</dbReference>